<gene>
    <name evidence="2" type="ORF">PVAP13_7NG277300</name>
</gene>
<dbReference type="AlphaFoldDB" id="A0A8T0Q5M2"/>
<keyword evidence="3" id="KW-1185">Reference proteome</keyword>
<feature type="signal peptide" evidence="1">
    <location>
        <begin position="1"/>
        <end position="17"/>
    </location>
</feature>
<evidence type="ECO:0000313" key="3">
    <source>
        <dbReference type="Proteomes" id="UP000823388"/>
    </source>
</evidence>
<evidence type="ECO:0000313" key="2">
    <source>
        <dbReference type="EMBL" id="KAG2567902.1"/>
    </source>
</evidence>
<name>A0A8T0Q5M2_PANVG</name>
<accession>A0A8T0Q5M2</accession>
<dbReference type="Proteomes" id="UP000823388">
    <property type="component" value="Chromosome 7N"/>
</dbReference>
<keyword evidence="1" id="KW-0732">Signal</keyword>
<proteinExistence type="predicted"/>
<comment type="caution">
    <text evidence="2">The sequence shown here is derived from an EMBL/GenBank/DDBJ whole genome shotgun (WGS) entry which is preliminary data.</text>
</comment>
<organism evidence="2 3">
    <name type="scientific">Panicum virgatum</name>
    <name type="common">Blackwell switchgrass</name>
    <dbReference type="NCBI Taxonomy" id="38727"/>
    <lineage>
        <taxon>Eukaryota</taxon>
        <taxon>Viridiplantae</taxon>
        <taxon>Streptophyta</taxon>
        <taxon>Embryophyta</taxon>
        <taxon>Tracheophyta</taxon>
        <taxon>Spermatophyta</taxon>
        <taxon>Magnoliopsida</taxon>
        <taxon>Liliopsida</taxon>
        <taxon>Poales</taxon>
        <taxon>Poaceae</taxon>
        <taxon>PACMAD clade</taxon>
        <taxon>Panicoideae</taxon>
        <taxon>Panicodae</taxon>
        <taxon>Paniceae</taxon>
        <taxon>Panicinae</taxon>
        <taxon>Panicum</taxon>
        <taxon>Panicum sect. Hiantes</taxon>
    </lineage>
</organism>
<sequence length="164" mass="17168">MTNKALVSLLLCPAAAAAMCSYRRSPWSPAPPRSSAGLRRRVLLRGGGGGLLLVVDAVGETPGSLAMGNIYPCADEAWPPIRRRRRVPASGGLRRWCTGGGSAGFRAGFEDGVESAPCRRGLVLQTAAAVTVEEGGRASSCRHGDLGRSRRKFRKGLAPAGLDL</sequence>
<evidence type="ECO:0000256" key="1">
    <source>
        <dbReference type="SAM" id="SignalP"/>
    </source>
</evidence>
<dbReference type="EMBL" id="CM029050">
    <property type="protein sequence ID" value="KAG2567902.1"/>
    <property type="molecule type" value="Genomic_DNA"/>
</dbReference>
<feature type="chain" id="PRO_5035788117" evidence="1">
    <location>
        <begin position="18"/>
        <end position="164"/>
    </location>
</feature>
<reference evidence="2 3" key="1">
    <citation type="submission" date="2020-05" db="EMBL/GenBank/DDBJ databases">
        <title>WGS assembly of Panicum virgatum.</title>
        <authorList>
            <person name="Lovell J.T."/>
            <person name="Jenkins J."/>
            <person name="Shu S."/>
            <person name="Juenger T.E."/>
            <person name="Schmutz J."/>
        </authorList>
    </citation>
    <scope>NUCLEOTIDE SEQUENCE [LARGE SCALE GENOMIC DNA]</scope>
    <source>
        <strain evidence="3">cv. AP13</strain>
    </source>
</reference>
<protein>
    <submittedName>
        <fullName evidence="2">Uncharacterized protein</fullName>
    </submittedName>
</protein>